<dbReference type="GO" id="GO:0016747">
    <property type="term" value="F:acyltransferase activity, transferring groups other than amino-acyl groups"/>
    <property type="evidence" value="ECO:0007669"/>
    <property type="project" value="InterPro"/>
</dbReference>
<evidence type="ECO:0000313" key="4">
    <source>
        <dbReference type="EMBL" id="GGL07921.1"/>
    </source>
</evidence>
<organism evidence="4 5">
    <name type="scientific">Mangrovihabitans endophyticus</name>
    <dbReference type="NCBI Taxonomy" id="1751298"/>
    <lineage>
        <taxon>Bacteria</taxon>
        <taxon>Bacillati</taxon>
        <taxon>Actinomycetota</taxon>
        <taxon>Actinomycetes</taxon>
        <taxon>Micromonosporales</taxon>
        <taxon>Micromonosporaceae</taxon>
        <taxon>Mangrovihabitans</taxon>
    </lineage>
</organism>
<protein>
    <submittedName>
        <fullName evidence="4">Putative N-acetyltransferase YycN</fullName>
    </submittedName>
</protein>
<dbReference type="Gene3D" id="3.40.630.30">
    <property type="match status" value="1"/>
</dbReference>
<dbReference type="SUPFAM" id="SSF55729">
    <property type="entry name" value="Acyl-CoA N-acyltransferases (Nat)"/>
    <property type="match status" value="1"/>
</dbReference>
<dbReference type="Proteomes" id="UP000656042">
    <property type="component" value="Unassembled WGS sequence"/>
</dbReference>
<feature type="domain" description="N-acetyltransferase" evidence="3">
    <location>
        <begin position="4"/>
        <end position="159"/>
    </location>
</feature>
<reference evidence="4" key="1">
    <citation type="journal article" date="2014" name="Int. J. Syst. Evol. Microbiol.">
        <title>Complete genome sequence of Corynebacterium casei LMG S-19264T (=DSM 44701T), isolated from a smear-ripened cheese.</title>
        <authorList>
            <consortium name="US DOE Joint Genome Institute (JGI-PGF)"/>
            <person name="Walter F."/>
            <person name="Albersmeier A."/>
            <person name="Kalinowski J."/>
            <person name="Ruckert C."/>
        </authorList>
    </citation>
    <scope>NUCLEOTIDE SEQUENCE</scope>
    <source>
        <strain evidence="4">CGMCC 4.7299</strain>
    </source>
</reference>
<keyword evidence="2" id="KW-0012">Acyltransferase</keyword>
<proteinExistence type="predicted"/>
<dbReference type="PROSITE" id="PS51186">
    <property type="entry name" value="GNAT"/>
    <property type="match status" value="1"/>
</dbReference>
<dbReference type="EMBL" id="BMMX01000028">
    <property type="protein sequence ID" value="GGL07921.1"/>
    <property type="molecule type" value="Genomic_DNA"/>
</dbReference>
<dbReference type="Pfam" id="PF00583">
    <property type="entry name" value="Acetyltransf_1"/>
    <property type="match status" value="1"/>
</dbReference>
<accession>A0A8J3FRL1</accession>
<evidence type="ECO:0000256" key="2">
    <source>
        <dbReference type="ARBA" id="ARBA00023315"/>
    </source>
</evidence>
<gene>
    <name evidence="4" type="primary">yycN</name>
    <name evidence="4" type="ORF">GCM10012284_47950</name>
</gene>
<dbReference type="InterPro" id="IPR000182">
    <property type="entry name" value="GNAT_dom"/>
</dbReference>
<dbReference type="AlphaFoldDB" id="A0A8J3FRL1"/>
<dbReference type="PANTHER" id="PTHR43877">
    <property type="entry name" value="AMINOALKYLPHOSPHONATE N-ACETYLTRANSFERASE-RELATED-RELATED"/>
    <property type="match status" value="1"/>
</dbReference>
<dbReference type="PANTHER" id="PTHR43877:SF2">
    <property type="entry name" value="AMINOALKYLPHOSPHONATE N-ACETYLTRANSFERASE-RELATED"/>
    <property type="match status" value="1"/>
</dbReference>
<keyword evidence="5" id="KW-1185">Reference proteome</keyword>
<comment type="caution">
    <text evidence="4">The sequence shown here is derived from an EMBL/GenBank/DDBJ whole genome shotgun (WGS) entry which is preliminary data.</text>
</comment>
<evidence type="ECO:0000313" key="5">
    <source>
        <dbReference type="Proteomes" id="UP000656042"/>
    </source>
</evidence>
<dbReference type="CDD" id="cd04301">
    <property type="entry name" value="NAT_SF"/>
    <property type="match status" value="1"/>
</dbReference>
<evidence type="ECO:0000256" key="1">
    <source>
        <dbReference type="ARBA" id="ARBA00022679"/>
    </source>
</evidence>
<dbReference type="RefSeq" id="WP_189081552.1">
    <property type="nucleotide sequence ID" value="NZ_BMMX01000028.1"/>
</dbReference>
<sequence length="159" mass="17289">MTEVRVRAMTPPEFATWRRAVDESYALAQVEAGVWAADEAVELARTGNDALMPDGQDTDGMLFLTGTRPDGTPVGVAWLGLTHPRGAPGCAFLYDFEIFEAHRGVGYGRALLALAERTARDRGATGLELNVFGDNEPAIRLYETAGYTVVTQQMRKPLS</sequence>
<reference evidence="4" key="2">
    <citation type="submission" date="2020-09" db="EMBL/GenBank/DDBJ databases">
        <authorList>
            <person name="Sun Q."/>
            <person name="Zhou Y."/>
        </authorList>
    </citation>
    <scope>NUCLEOTIDE SEQUENCE</scope>
    <source>
        <strain evidence="4">CGMCC 4.7299</strain>
    </source>
</reference>
<keyword evidence="1" id="KW-0808">Transferase</keyword>
<name>A0A8J3FRL1_9ACTN</name>
<dbReference type="InterPro" id="IPR050832">
    <property type="entry name" value="Bact_Acetyltransf"/>
</dbReference>
<evidence type="ECO:0000259" key="3">
    <source>
        <dbReference type="PROSITE" id="PS51186"/>
    </source>
</evidence>
<dbReference type="InterPro" id="IPR016181">
    <property type="entry name" value="Acyl_CoA_acyltransferase"/>
</dbReference>